<accession>A0A5N8X5N6</accession>
<comment type="caution">
    <text evidence="1">The sequence shown here is derived from an EMBL/GenBank/DDBJ whole genome shotgun (WGS) entry which is preliminary data.</text>
</comment>
<reference evidence="1 2" key="1">
    <citation type="submission" date="2019-09" db="EMBL/GenBank/DDBJ databases">
        <authorList>
            <person name="Duangmal K."/>
            <person name="Teo W.F.A."/>
            <person name="Lipun K."/>
        </authorList>
    </citation>
    <scope>NUCLEOTIDE SEQUENCE [LARGE SCALE GENOMIC DNA]</scope>
    <source>
        <strain evidence="1 2">K1PN6</strain>
    </source>
</reference>
<name>A0A5N8X5N6_9ACTN</name>
<organism evidence="1 2">
    <name type="scientific">Streptomyces acidicola</name>
    <dbReference type="NCBI Taxonomy" id="2596892"/>
    <lineage>
        <taxon>Bacteria</taxon>
        <taxon>Bacillati</taxon>
        <taxon>Actinomycetota</taxon>
        <taxon>Actinomycetes</taxon>
        <taxon>Kitasatosporales</taxon>
        <taxon>Streptomycetaceae</taxon>
        <taxon>Streptomyces</taxon>
    </lineage>
</organism>
<proteinExistence type="predicted"/>
<gene>
    <name evidence="1" type="ORF">FPZ41_40285</name>
</gene>
<protein>
    <submittedName>
        <fullName evidence="1">Uncharacterized protein</fullName>
    </submittedName>
</protein>
<evidence type="ECO:0000313" key="2">
    <source>
        <dbReference type="Proteomes" id="UP000373149"/>
    </source>
</evidence>
<dbReference type="EMBL" id="VMNX01000278">
    <property type="protein sequence ID" value="MPY54466.1"/>
    <property type="molecule type" value="Genomic_DNA"/>
</dbReference>
<evidence type="ECO:0000313" key="1">
    <source>
        <dbReference type="EMBL" id="MPY54466.1"/>
    </source>
</evidence>
<dbReference type="Proteomes" id="UP000373149">
    <property type="component" value="Unassembled WGS sequence"/>
</dbReference>
<dbReference type="RefSeq" id="WP_152869029.1">
    <property type="nucleotide sequence ID" value="NZ_VMNX01000278.1"/>
</dbReference>
<keyword evidence="2" id="KW-1185">Reference proteome</keyword>
<sequence length="223" mass="24781">MASLAALRGAESITLLDVRHGDTGPAFADIEPLEMFDPEWKELRLDAGMLGDSLRLEVAAHWESGPSLPPFSGEYRVPSPMEILTQGRMPSLELLETDFQKAFVSTLRYFDNAYESSRGFMTFLRTDPGSSPLEVWFSDLAGTGTAPHPPGYVKLDLTFTEYVETLLLTKGLHGWQYLFADVSFTDPALEHLVEGLRNGLDTFASVFPGQDYAPLTSRLEDRL</sequence>
<dbReference type="AlphaFoldDB" id="A0A5N8X5N6"/>